<evidence type="ECO:0000313" key="3">
    <source>
        <dbReference type="EMBL" id="SFU81839.1"/>
    </source>
</evidence>
<evidence type="ECO:0000313" key="4">
    <source>
        <dbReference type="Proteomes" id="UP000198693"/>
    </source>
</evidence>
<sequence length="142" mass="15861">MIRIDEIWLATEPRDMRAGPDTALAQVVKVNDHCACGCKLQWIGEEISEKLYYTPGVFHVECHIRGKWVCDQCETLTQAPMPAQIIEKGIPTAGLLAQVLIAKYDDHLPLYRRRRSSPAPVSRFRAPPWPSGSASAAYGSNR</sequence>
<keyword evidence="3" id="KW-0862">Zinc</keyword>
<accession>A0A1I7J9F7</accession>
<feature type="domain" description="Transposase IS66 zinc-finger binding" evidence="2">
    <location>
        <begin position="32"/>
        <end position="74"/>
    </location>
</feature>
<evidence type="ECO:0000256" key="1">
    <source>
        <dbReference type="SAM" id="MobiDB-lite"/>
    </source>
</evidence>
<keyword evidence="4" id="KW-1185">Reference proteome</keyword>
<name>A0A1I7J9F7_9GAMM</name>
<organism evidence="3 4">
    <name type="scientific">Halomonas korlensis</name>
    <dbReference type="NCBI Taxonomy" id="463301"/>
    <lineage>
        <taxon>Bacteria</taxon>
        <taxon>Pseudomonadati</taxon>
        <taxon>Pseudomonadota</taxon>
        <taxon>Gammaproteobacteria</taxon>
        <taxon>Oceanospirillales</taxon>
        <taxon>Halomonadaceae</taxon>
        <taxon>Halomonas</taxon>
    </lineage>
</organism>
<dbReference type="STRING" id="463301.SAMN04487955_109186"/>
<dbReference type="Pfam" id="PF13005">
    <property type="entry name" value="zf-IS66"/>
    <property type="match status" value="1"/>
</dbReference>
<dbReference type="PANTHER" id="PTHR33678">
    <property type="entry name" value="BLL1576 PROTEIN"/>
    <property type="match status" value="1"/>
</dbReference>
<protein>
    <submittedName>
        <fullName evidence="3">Zinc-finger binding domain of transposase IS66</fullName>
    </submittedName>
</protein>
<dbReference type="EMBL" id="FPBP01000009">
    <property type="protein sequence ID" value="SFU81839.1"/>
    <property type="molecule type" value="Genomic_DNA"/>
</dbReference>
<gene>
    <name evidence="3" type="ORF">SAMN04487955_109186</name>
</gene>
<dbReference type="InterPro" id="IPR024474">
    <property type="entry name" value="Znf_dom_IS66"/>
</dbReference>
<reference evidence="4" key="1">
    <citation type="submission" date="2016-10" db="EMBL/GenBank/DDBJ databases">
        <authorList>
            <person name="Varghese N."/>
            <person name="Submissions S."/>
        </authorList>
    </citation>
    <scope>NUCLEOTIDE SEQUENCE [LARGE SCALE GENOMIC DNA]</scope>
    <source>
        <strain evidence="4">CGMCC 1.6981</strain>
    </source>
</reference>
<evidence type="ECO:0000259" key="2">
    <source>
        <dbReference type="Pfam" id="PF13005"/>
    </source>
</evidence>
<keyword evidence="3" id="KW-0863">Zinc-finger</keyword>
<proteinExistence type="predicted"/>
<feature type="region of interest" description="Disordered" evidence="1">
    <location>
        <begin position="119"/>
        <end position="142"/>
    </location>
</feature>
<dbReference type="GO" id="GO:0008270">
    <property type="term" value="F:zinc ion binding"/>
    <property type="evidence" value="ECO:0007669"/>
    <property type="project" value="UniProtKB-KW"/>
</dbReference>
<dbReference type="InterPro" id="IPR052344">
    <property type="entry name" value="Transposase-related"/>
</dbReference>
<dbReference type="PANTHER" id="PTHR33678:SF1">
    <property type="entry name" value="BLL1576 PROTEIN"/>
    <property type="match status" value="1"/>
</dbReference>
<dbReference type="Proteomes" id="UP000198693">
    <property type="component" value="Unassembled WGS sequence"/>
</dbReference>
<dbReference type="AlphaFoldDB" id="A0A1I7J9F7"/>
<keyword evidence="3" id="KW-0479">Metal-binding</keyword>